<feature type="region of interest" description="Disordered" evidence="1">
    <location>
        <begin position="30"/>
        <end position="70"/>
    </location>
</feature>
<proteinExistence type="predicted"/>
<accession>A0A8S1HR66</accession>
<feature type="region of interest" description="Disordered" evidence="1">
    <location>
        <begin position="309"/>
        <end position="372"/>
    </location>
</feature>
<name>A0A8S1HR66_9PELO</name>
<feature type="domain" description="Sas10 C-terminal" evidence="2">
    <location>
        <begin position="297"/>
        <end position="370"/>
    </location>
</feature>
<evidence type="ECO:0000256" key="1">
    <source>
        <dbReference type="SAM" id="MobiDB-lite"/>
    </source>
</evidence>
<reference evidence="3" key="1">
    <citation type="submission" date="2020-10" db="EMBL/GenBank/DDBJ databases">
        <authorList>
            <person name="Kikuchi T."/>
        </authorList>
    </citation>
    <scope>NUCLEOTIDE SEQUENCE</scope>
    <source>
        <strain evidence="3">NKZ352</strain>
    </source>
</reference>
<evidence type="ECO:0000259" key="2">
    <source>
        <dbReference type="Pfam" id="PF09368"/>
    </source>
</evidence>
<dbReference type="InterPro" id="IPR018972">
    <property type="entry name" value="Sas10_C_dom"/>
</dbReference>
<dbReference type="AlphaFoldDB" id="A0A8S1HR66"/>
<feature type="compositionally biased region" description="Basic residues" evidence="1">
    <location>
        <begin position="316"/>
        <end position="332"/>
    </location>
</feature>
<dbReference type="Pfam" id="PF09368">
    <property type="entry name" value="Sas10"/>
    <property type="match status" value="1"/>
</dbReference>
<dbReference type="Proteomes" id="UP000835052">
    <property type="component" value="Unassembled WGS sequence"/>
</dbReference>
<dbReference type="OrthoDB" id="1924577at2759"/>
<evidence type="ECO:0000313" key="3">
    <source>
        <dbReference type="EMBL" id="CAD6195560.1"/>
    </source>
</evidence>
<keyword evidence="4" id="KW-1185">Reference proteome</keyword>
<sequence>MVKVTSFHAKDRDFNKDRIKKKKKLGVEEVLNIDEDDVSGDDDEESGSDFDDDYEENGAISDNKWGKKRKDFYGSSYVDEDWGGMRDEEMEEAELEEEDALNRQRLLDKSAASIADLYDEDEEEGEGADQNPTTIDNWHECWKIFRAKNVFSTNSYDHWKNVIRLISPSHLRSQLVFIVNSYSSYIVTAAYYLKLKLNQFEQGKLTDPMVGVHPVNDLIQNLNKKQKEVDKFLYENSKEISHLVSWAKNDPQRLAEFDENVSSLRRTPRESNAARTEDSETPGETVYSGDFTEMDTDPKRKATAAIASNKLSLGSGKKKKAKTSKTKNRRKVRNVEKRVHSQVAPVRREMQKYGGETKGIRASTIKSTKLIA</sequence>
<comment type="caution">
    <text evidence="3">The sequence shown here is derived from an EMBL/GenBank/DDBJ whole genome shotgun (WGS) entry which is preliminary data.</text>
</comment>
<protein>
    <recommendedName>
        <fullName evidence="2">Sas10 C-terminal domain-containing protein</fullName>
    </recommendedName>
</protein>
<feature type="compositionally biased region" description="Acidic residues" evidence="1">
    <location>
        <begin position="31"/>
        <end position="56"/>
    </location>
</feature>
<evidence type="ECO:0000313" key="4">
    <source>
        <dbReference type="Proteomes" id="UP000835052"/>
    </source>
</evidence>
<feature type="region of interest" description="Disordered" evidence="1">
    <location>
        <begin position="258"/>
        <end position="297"/>
    </location>
</feature>
<gene>
    <name evidence="3" type="ORF">CAUJ_LOCUS11479</name>
</gene>
<dbReference type="EMBL" id="CAJGYM010000057">
    <property type="protein sequence ID" value="CAD6195560.1"/>
    <property type="molecule type" value="Genomic_DNA"/>
</dbReference>
<organism evidence="3 4">
    <name type="scientific">Caenorhabditis auriculariae</name>
    <dbReference type="NCBI Taxonomy" id="2777116"/>
    <lineage>
        <taxon>Eukaryota</taxon>
        <taxon>Metazoa</taxon>
        <taxon>Ecdysozoa</taxon>
        <taxon>Nematoda</taxon>
        <taxon>Chromadorea</taxon>
        <taxon>Rhabditida</taxon>
        <taxon>Rhabditina</taxon>
        <taxon>Rhabditomorpha</taxon>
        <taxon>Rhabditoidea</taxon>
        <taxon>Rhabditidae</taxon>
        <taxon>Peloderinae</taxon>
        <taxon>Caenorhabditis</taxon>
    </lineage>
</organism>